<comment type="similarity">
    <text evidence="3">Belongs to the AB hydrolase superfamily.</text>
</comment>
<comment type="caution">
    <text evidence="5">The sequence shown here is derived from an EMBL/GenBank/DDBJ whole genome shotgun (WGS) entry which is preliminary data.</text>
</comment>
<evidence type="ECO:0000259" key="4">
    <source>
        <dbReference type="Pfam" id="PF12146"/>
    </source>
</evidence>
<organism evidence="5 6">
    <name type="scientific">[Candida] subhashii</name>
    <dbReference type="NCBI Taxonomy" id="561895"/>
    <lineage>
        <taxon>Eukaryota</taxon>
        <taxon>Fungi</taxon>
        <taxon>Dikarya</taxon>
        <taxon>Ascomycota</taxon>
        <taxon>Saccharomycotina</taxon>
        <taxon>Pichiomycetes</taxon>
        <taxon>Debaryomycetaceae</taxon>
        <taxon>Spathaspora</taxon>
    </lineage>
</organism>
<keyword evidence="1 3" id="KW-0719">Serine esterase</keyword>
<evidence type="ECO:0000256" key="1">
    <source>
        <dbReference type="ARBA" id="ARBA00022487"/>
    </source>
</evidence>
<dbReference type="AlphaFoldDB" id="A0A8J5QUP8"/>
<dbReference type="GO" id="GO:0051723">
    <property type="term" value="F:protein methylesterase activity"/>
    <property type="evidence" value="ECO:0007669"/>
    <property type="project" value="InterPro"/>
</dbReference>
<evidence type="ECO:0000256" key="2">
    <source>
        <dbReference type="ARBA" id="ARBA00022801"/>
    </source>
</evidence>
<dbReference type="PIRSF" id="PIRSF022950">
    <property type="entry name" value="PPase_methylesterase_euk"/>
    <property type="match status" value="1"/>
</dbReference>
<dbReference type="GeneID" id="73470569"/>
<reference evidence="5 6" key="1">
    <citation type="journal article" date="2021" name="DNA Res.">
        <title>Genome analysis of Candida subhashii reveals its hybrid nature and dual mitochondrial genome conformations.</title>
        <authorList>
            <person name="Mixao V."/>
            <person name="Hegedusova E."/>
            <person name="Saus E."/>
            <person name="Pryszcz L.P."/>
            <person name="Cillingova A."/>
            <person name="Nosek J."/>
            <person name="Gabaldon T."/>
        </authorList>
    </citation>
    <scope>NUCLEOTIDE SEQUENCE [LARGE SCALE GENOMIC DNA]</scope>
    <source>
        <strain evidence="5 6">CBS 10753</strain>
    </source>
</reference>
<keyword evidence="2 3" id="KW-0378">Hydrolase</keyword>
<dbReference type="Proteomes" id="UP000694255">
    <property type="component" value="Unassembled WGS sequence"/>
</dbReference>
<sequence length="393" mass="44237">MSDLHRSFIKKIKQQESAFGLSSLSENVPTNINDDKTSISNLIKESSSNPRSKVTNRQLPNQQQDNEIIQAYNQFKESFFTEMEEYTDTTRSISFQTYYRAPTSKQDTVLFCLHGAGSSSMTFATFAQQIIEMTNSIGIFLFDIRGHGDSSPTTEYDILDFVQDVHFILSTFTTKPYYTNNSPIYLLGHSLGGAILSKYTSLHPDPQFNLQGLIMLDIVEETAVKSLSIMPQFIARRPPQFPTIERAIEWHMKSLLHNPESAKLSVPHLLNHHQGPLTWKTDLALTSPFWDSWFDGLADNFISFKGAKLLILSAHETLDKKLIIGQMQGKYQLVVFGGNNSKNNNVSGHFVHEDLPKQTSVCVVEFINRTKGADGKKDALGGIIPKWGGKIHK</sequence>
<dbReference type="InterPro" id="IPR022742">
    <property type="entry name" value="Hydrolase_4"/>
</dbReference>
<dbReference type="InterPro" id="IPR016812">
    <property type="entry name" value="PPase_methylesterase_euk"/>
</dbReference>
<dbReference type="Pfam" id="PF12146">
    <property type="entry name" value="Hydrolase_4"/>
    <property type="match status" value="1"/>
</dbReference>
<evidence type="ECO:0000313" key="5">
    <source>
        <dbReference type="EMBL" id="KAG7662710.1"/>
    </source>
</evidence>
<comment type="function">
    <text evidence="3">Demethylates proteins that have been reversibly carboxymethylated.</text>
</comment>
<evidence type="ECO:0000313" key="6">
    <source>
        <dbReference type="Proteomes" id="UP000694255"/>
    </source>
</evidence>
<dbReference type="EMBL" id="JAGSYN010000164">
    <property type="protein sequence ID" value="KAG7662710.1"/>
    <property type="molecule type" value="Genomic_DNA"/>
</dbReference>
<proteinExistence type="inferred from homology"/>
<evidence type="ECO:0000256" key="3">
    <source>
        <dbReference type="PIRNR" id="PIRNR022950"/>
    </source>
</evidence>
<dbReference type="EC" id="3.1.1.-" evidence="3"/>
<dbReference type="OrthoDB" id="194865at2759"/>
<dbReference type="PANTHER" id="PTHR14189">
    <property type="entry name" value="PROTEIN PHOSPHATASE METHYLESTERASE-1 RELATED"/>
    <property type="match status" value="1"/>
</dbReference>
<keyword evidence="6" id="KW-1185">Reference proteome</keyword>
<protein>
    <recommendedName>
        <fullName evidence="3">Protein phosphatase methylesterase 1</fullName>
        <shortName evidence="3">PME-1</shortName>
        <ecNumber evidence="3">3.1.1.-</ecNumber>
    </recommendedName>
</protein>
<dbReference type="RefSeq" id="XP_049262943.1">
    <property type="nucleotide sequence ID" value="XM_049407658.1"/>
</dbReference>
<dbReference type="PANTHER" id="PTHR14189:SF0">
    <property type="entry name" value="PROTEIN PHOSPHATASE METHYLESTERASE 1"/>
    <property type="match status" value="1"/>
</dbReference>
<name>A0A8J5QUP8_9ASCO</name>
<feature type="domain" description="Serine aminopeptidase S33" evidence="4">
    <location>
        <begin position="106"/>
        <end position="216"/>
    </location>
</feature>
<accession>A0A8J5QUP8</accession>
<gene>
    <name evidence="5" type="ORF">J8A68_003769</name>
</gene>